<evidence type="ECO:0000259" key="6">
    <source>
        <dbReference type="SMART" id="SM00382"/>
    </source>
</evidence>
<dbReference type="Pfam" id="PF17862">
    <property type="entry name" value="AAA_lid_3"/>
    <property type="match status" value="1"/>
</dbReference>
<dbReference type="PANTHER" id="PTHR23077:SF171">
    <property type="entry name" value="NUCLEAR VALOSIN-CONTAINING PROTEIN-LIKE"/>
    <property type="match status" value="1"/>
</dbReference>
<dbReference type="SMART" id="SM00382">
    <property type="entry name" value="AAA"/>
    <property type="match status" value="1"/>
</dbReference>
<feature type="region of interest" description="Disordered" evidence="5">
    <location>
        <begin position="83"/>
        <end position="114"/>
    </location>
</feature>
<dbReference type="Proteomes" id="UP000559182">
    <property type="component" value="Unassembled WGS sequence"/>
</dbReference>
<keyword evidence="2 4" id="KW-0067">ATP-binding</keyword>
<dbReference type="InterPro" id="IPR003960">
    <property type="entry name" value="ATPase_AAA_CS"/>
</dbReference>
<dbReference type="SUPFAM" id="SSF48452">
    <property type="entry name" value="TPR-like"/>
    <property type="match status" value="1"/>
</dbReference>
<evidence type="ECO:0000313" key="7">
    <source>
        <dbReference type="EMBL" id="MBB2891856.1"/>
    </source>
</evidence>
<dbReference type="GO" id="GO:0005524">
    <property type="term" value="F:ATP binding"/>
    <property type="evidence" value="ECO:0007669"/>
    <property type="project" value="UniProtKB-KW"/>
</dbReference>
<evidence type="ECO:0000256" key="3">
    <source>
        <dbReference type="ARBA" id="ARBA00023054"/>
    </source>
</evidence>
<dbReference type="Gene3D" id="1.25.40.10">
    <property type="entry name" value="Tetratricopeptide repeat domain"/>
    <property type="match status" value="1"/>
</dbReference>
<dbReference type="InterPro" id="IPR041569">
    <property type="entry name" value="AAA_lid_3"/>
</dbReference>
<proteinExistence type="inferred from homology"/>
<dbReference type="EMBL" id="JACHVQ010000001">
    <property type="protein sequence ID" value="MBB2891856.1"/>
    <property type="molecule type" value="Genomic_DNA"/>
</dbReference>
<sequence>MSMDPVIEALRATLAADPQNHAVRSHLAKVLLDDGQPMEALTEAATVLAATPADVPMLRLATAAADAAGEVERAAGYRRLADALDPPAEGPGPAETPESPAPATAPGPATPAVVPDTADEIIDGWDDTDAVAEPDFGELSRAEVTLDDVGGLADVKKRLRMSFLAPMHNPELRAQFGKSLRGGLLLWGPPGCGKTFIARALAGELGANFYEVGLADVLDMYLGNSERNLHGIFEYARRNTPCVLFFDEIDALGQKRSQLQHSGGMRGVVNQLLTELDGASTSNDGLFVLAASNHPWDIDSALVRPGRFDRRVLVLPPDQEAREAILGLHLRDKPQDRVDLKKLARATSGFSGADLALVCEQAIEGAMESSLESGSLQPITQRGLQDAIRHTSSSIGEWLETARNYALYSNDTGVYDDLAAYLKRRKA</sequence>
<dbReference type="FunFam" id="3.40.50.300:FF:001025">
    <property type="entry name" value="ATPase family, AAA domain-containing 2B"/>
    <property type="match status" value="1"/>
</dbReference>
<dbReference type="InterPro" id="IPR050168">
    <property type="entry name" value="AAA_ATPase_domain"/>
</dbReference>
<dbReference type="SUPFAM" id="SSF52540">
    <property type="entry name" value="P-loop containing nucleoside triphosphate hydrolases"/>
    <property type="match status" value="1"/>
</dbReference>
<evidence type="ECO:0000256" key="4">
    <source>
        <dbReference type="RuleBase" id="RU003651"/>
    </source>
</evidence>
<dbReference type="InterPro" id="IPR003593">
    <property type="entry name" value="AAA+_ATPase"/>
</dbReference>
<dbReference type="PROSITE" id="PS00674">
    <property type="entry name" value="AAA"/>
    <property type="match status" value="1"/>
</dbReference>
<keyword evidence="3" id="KW-0175">Coiled coil</keyword>
<feature type="compositionally biased region" description="Low complexity" evidence="5">
    <location>
        <begin position="83"/>
        <end position="98"/>
    </location>
</feature>
<gene>
    <name evidence="7" type="ORF">FHU39_001840</name>
</gene>
<dbReference type="GO" id="GO:0016887">
    <property type="term" value="F:ATP hydrolysis activity"/>
    <property type="evidence" value="ECO:0007669"/>
    <property type="project" value="InterPro"/>
</dbReference>
<evidence type="ECO:0000256" key="2">
    <source>
        <dbReference type="ARBA" id="ARBA00022840"/>
    </source>
</evidence>
<dbReference type="Pfam" id="PF00004">
    <property type="entry name" value="AAA"/>
    <property type="match status" value="1"/>
</dbReference>
<comment type="caution">
    <text evidence="7">The sequence shown here is derived from an EMBL/GenBank/DDBJ whole genome shotgun (WGS) entry which is preliminary data.</text>
</comment>
<evidence type="ECO:0000256" key="5">
    <source>
        <dbReference type="SAM" id="MobiDB-lite"/>
    </source>
</evidence>
<dbReference type="PANTHER" id="PTHR23077">
    <property type="entry name" value="AAA-FAMILY ATPASE"/>
    <property type="match status" value="1"/>
</dbReference>
<evidence type="ECO:0000256" key="1">
    <source>
        <dbReference type="ARBA" id="ARBA00022741"/>
    </source>
</evidence>
<protein>
    <submittedName>
        <fullName evidence="7">AAA+ superfamily predicted ATPase</fullName>
    </submittedName>
</protein>
<accession>A0A839N8A5</accession>
<dbReference type="InterPro" id="IPR003959">
    <property type="entry name" value="ATPase_AAA_core"/>
</dbReference>
<dbReference type="InterPro" id="IPR011990">
    <property type="entry name" value="TPR-like_helical_dom_sf"/>
</dbReference>
<dbReference type="Gene3D" id="3.40.50.300">
    <property type="entry name" value="P-loop containing nucleotide triphosphate hydrolases"/>
    <property type="match status" value="1"/>
</dbReference>
<keyword evidence="8" id="KW-1185">Reference proteome</keyword>
<keyword evidence="1 4" id="KW-0547">Nucleotide-binding</keyword>
<evidence type="ECO:0000313" key="8">
    <source>
        <dbReference type="Proteomes" id="UP000559182"/>
    </source>
</evidence>
<dbReference type="AlphaFoldDB" id="A0A839N8A5"/>
<dbReference type="Gene3D" id="1.10.8.60">
    <property type="match status" value="1"/>
</dbReference>
<reference evidence="7 8" key="1">
    <citation type="submission" date="2020-08" db="EMBL/GenBank/DDBJ databases">
        <title>Sequencing the genomes of 1000 actinobacteria strains.</title>
        <authorList>
            <person name="Klenk H.-P."/>
        </authorList>
    </citation>
    <scope>NUCLEOTIDE SEQUENCE [LARGE SCALE GENOMIC DNA]</scope>
    <source>
        <strain evidence="7 8">DSM 105369</strain>
    </source>
</reference>
<dbReference type="InterPro" id="IPR027417">
    <property type="entry name" value="P-loop_NTPase"/>
</dbReference>
<organism evidence="7 8">
    <name type="scientific">Flexivirga oryzae</name>
    <dbReference type="NCBI Taxonomy" id="1794944"/>
    <lineage>
        <taxon>Bacteria</taxon>
        <taxon>Bacillati</taxon>
        <taxon>Actinomycetota</taxon>
        <taxon>Actinomycetes</taxon>
        <taxon>Micrococcales</taxon>
        <taxon>Dermacoccaceae</taxon>
        <taxon>Flexivirga</taxon>
    </lineage>
</organism>
<feature type="domain" description="AAA+ ATPase" evidence="6">
    <location>
        <begin position="180"/>
        <end position="318"/>
    </location>
</feature>
<comment type="similarity">
    <text evidence="4">Belongs to the AAA ATPase family.</text>
</comment>
<name>A0A839N8A5_9MICO</name>
<feature type="compositionally biased region" description="Pro residues" evidence="5">
    <location>
        <begin position="99"/>
        <end position="109"/>
    </location>
</feature>